<gene>
    <name evidence="2" type="ORF">SAMN04488564_10626</name>
</gene>
<dbReference type="Pfam" id="PF12728">
    <property type="entry name" value="HTH_17"/>
    <property type="match status" value="1"/>
</dbReference>
<dbReference type="OrthoDB" id="5524782at2"/>
<dbReference type="EMBL" id="FOYL01000006">
    <property type="protein sequence ID" value="SFR21993.1"/>
    <property type="molecule type" value="Genomic_DNA"/>
</dbReference>
<proteinExistence type="predicted"/>
<evidence type="ECO:0000313" key="3">
    <source>
        <dbReference type="Proteomes" id="UP000198583"/>
    </source>
</evidence>
<accession>A0A1I6EW85</accession>
<dbReference type="STRING" id="84724.SAMN04488564_10626"/>
<dbReference type="Proteomes" id="UP000198583">
    <property type="component" value="Unassembled WGS sequence"/>
</dbReference>
<dbReference type="AlphaFoldDB" id="A0A1I6EW85"/>
<organism evidence="2 3">
    <name type="scientific">Lentzea waywayandensis</name>
    <dbReference type="NCBI Taxonomy" id="84724"/>
    <lineage>
        <taxon>Bacteria</taxon>
        <taxon>Bacillati</taxon>
        <taxon>Actinomycetota</taxon>
        <taxon>Actinomycetes</taxon>
        <taxon>Pseudonocardiales</taxon>
        <taxon>Pseudonocardiaceae</taxon>
        <taxon>Lentzea</taxon>
    </lineage>
</organism>
<dbReference type="SUPFAM" id="SSF46955">
    <property type="entry name" value="Putative DNA-binding domain"/>
    <property type="match status" value="1"/>
</dbReference>
<keyword evidence="3" id="KW-1185">Reference proteome</keyword>
<dbReference type="RefSeq" id="WP_093598173.1">
    <property type="nucleotide sequence ID" value="NZ_FOYL01000006.1"/>
</dbReference>
<evidence type="ECO:0000313" key="2">
    <source>
        <dbReference type="EMBL" id="SFR21993.1"/>
    </source>
</evidence>
<feature type="domain" description="Helix-turn-helix" evidence="1">
    <location>
        <begin position="9"/>
        <end position="56"/>
    </location>
</feature>
<name>A0A1I6EW85_9PSEU</name>
<dbReference type="Gene3D" id="1.10.10.10">
    <property type="entry name" value="Winged helix-like DNA-binding domain superfamily/Winged helix DNA-binding domain"/>
    <property type="match status" value="1"/>
</dbReference>
<reference evidence="3" key="1">
    <citation type="submission" date="2016-10" db="EMBL/GenBank/DDBJ databases">
        <authorList>
            <person name="Varghese N."/>
            <person name="Submissions S."/>
        </authorList>
    </citation>
    <scope>NUCLEOTIDE SEQUENCE [LARGE SCALE GENOMIC DNA]</scope>
    <source>
        <strain evidence="3">DSM 44232</strain>
    </source>
</reference>
<dbReference type="InterPro" id="IPR009061">
    <property type="entry name" value="DNA-bd_dom_put_sf"/>
</dbReference>
<evidence type="ECO:0000259" key="1">
    <source>
        <dbReference type="Pfam" id="PF12728"/>
    </source>
</evidence>
<dbReference type="InterPro" id="IPR041657">
    <property type="entry name" value="HTH_17"/>
</dbReference>
<protein>
    <submittedName>
        <fullName evidence="2">Helix-turn-helix domain-containing protein</fullName>
    </submittedName>
</protein>
<sequence length="60" mass="6898">MSSVEPLWTVEDLSAFLGVPVHTIRGWRTKHYGPPARRVGKHLRWDPAKVREWFNSAEAA</sequence>
<dbReference type="InterPro" id="IPR036388">
    <property type="entry name" value="WH-like_DNA-bd_sf"/>
</dbReference>